<feature type="signal peptide" evidence="1">
    <location>
        <begin position="1"/>
        <end position="29"/>
    </location>
</feature>
<keyword evidence="1" id="KW-0732">Signal</keyword>
<dbReference type="Gene3D" id="2.40.160.100">
    <property type="match status" value="1"/>
</dbReference>
<dbReference type="EMBL" id="JBHTBR010000005">
    <property type="protein sequence ID" value="MFC7292560.1"/>
    <property type="molecule type" value="Genomic_DNA"/>
</dbReference>
<proteinExistence type="predicted"/>
<keyword evidence="4" id="KW-1185">Reference proteome</keyword>
<evidence type="ECO:0000259" key="2">
    <source>
        <dbReference type="Pfam" id="PF13372"/>
    </source>
</evidence>
<dbReference type="InterPro" id="IPR053728">
    <property type="entry name" value="Alginate_Permeability_Chnl"/>
</dbReference>
<dbReference type="InterPro" id="IPR025388">
    <property type="entry name" value="Alginate_export_dom"/>
</dbReference>
<accession>A0ABW2IP55</accession>
<feature type="domain" description="Alginate export" evidence="2">
    <location>
        <begin position="44"/>
        <end position="457"/>
    </location>
</feature>
<comment type="caution">
    <text evidence="3">The sequence shown here is derived from an EMBL/GenBank/DDBJ whole genome shotgun (WGS) entry which is preliminary data.</text>
</comment>
<dbReference type="Proteomes" id="UP001596492">
    <property type="component" value="Unassembled WGS sequence"/>
</dbReference>
<evidence type="ECO:0000256" key="1">
    <source>
        <dbReference type="SAM" id="SignalP"/>
    </source>
</evidence>
<organism evidence="3 4">
    <name type="scientific">Hirschia litorea</name>
    <dbReference type="NCBI Taxonomy" id="1199156"/>
    <lineage>
        <taxon>Bacteria</taxon>
        <taxon>Pseudomonadati</taxon>
        <taxon>Pseudomonadota</taxon>
        <taxon>Alphaproteobacteria</taxon>
        <taxon>Hyphomonadales</taxon>
        <taxon>Hyphomonadaceae</taxon>
        <taxon>Hirschia</taxon>
    </lineage>
</organism>
<dbReference type="Pfam" id="PF13372">
    <property type="entry name" value="Alginate_exp"/>
    <property type="match status" value="1"/>
</dbReference>
<feature type="chain" id="PRO_5047226191" evidence="1">
    <location>
        <begin position="30"/>
        <end position="471"/>
    </location>
</feature>
<name>A0ABW2IP55_9PROT</name>
<sequence>MRLPKLYSFKISVLSFSCSVLSLSAVANAEPDKAFRLNNSLPDYISVSGESRIRYEALDGQFRAGGTGSDQLLLARTLIHTKIDTGPLKFGLELQDSRTYLDDAGTPNSSSITNPLDILQFYAQFTTPGLLGADSNMDVKLGRQTVTIGAKRQIDRASFANVIKAYTGIHATSKNKAGDELHLLYVVPIDRNPANPSDLDDNNLSGDTEEWERRFWGIHYRRANAFPEIASNLTAEAFLYGLNEEDTASTPTPNRQFIEPGFRLARKPQTGQWDMEIETSWRTGTHRGSSSPTATTDLDFDAQTFFSSVGYTFNAPWQPRIAAQYFHTSGDEDPTDAEYNQYEYLFGSRRTDLNNTSIYGPFSPANLTAIGTRIQVKPSARWDARLTYNAGYLSSDTDTWIVANQRDITGQSGDFIGHTFDSSIRYWVVPDSLRLETGGSIFIKGDFAKNAPNASNEDETFYGYTSFIFSF</sequence>
<protein>
    <submittedName>
        <fullName evidence="3">Alginate export family protein</fullName>
    </submittedName>
</protein>
<evidence type="ECO:0000313" key="4">
    <source>
        <dbReference type="Proteomes" id="UP001596492"/>
    </source>
</evidence>
<evidence type="ECO:0000313" key="3">
    <source>
        <dbReference type="EMBL" id="MFC7292560.1"/>
    </source>
</evidence>
<dbReference type="RefSeq" id="WP_382168087.1">
    <property type="nucleotide sequence ID" value="NZ_JBHTBR010000005.1"/>
</dbReference>
<gene>
    <name evidence="3" type="ORF">ACFQS8_13090</name>
</gene>
<reference evidence="4" key="1">
    <citation type="journal article" date="2019" name="Int. J. Syst. Evol. Microbiol.">
        <title>The Global Catalogue of Microorganisms (GCM) 10K type strain sequencing project: providing services to taxonomists for standard genome sequencing and annotation.</title>
        <authorList>
            <consortium name="The Broad Institute Genomics Platform"/>
            <consortium name="The Broad Institute Genome Sequencing Center for Infectious Disease"/>
            <person name="Wu L."/>
            <person name="Ma J."/>
        </authorList>
    </citation>
    <scope>NUCLEOTIDE SEQUENCE [LARGE SCALE GENOMIC DNA]</scope>
    <source>
        <strain evidence="4">CCUG 51308</strain>
    </source>
</reference>